<dbReference type="EMBL" id="UZAF01018997">
    <property type="protein sequence ID" value="VDO56758.1"/>
    <property type="molecule type" value="Genomic_DNA"/>
</dbReference>
<name>A0A0N4WUY9_HAEPC</name>
<evidence type="ECO:0000313" key="1">
    <source>
        <dbReference type="EMBL" id="VDO56758.1"/>
    </source>
</evidence>
<organism evidence="3">
    <name type="scientific">Haemonchus placei</name>
    <name type="common">Barber's pole worm</name>
    <dbReference type="NCBI Taxonomy" id="6290"/>
    <lineage>
        <taxon>Eukaryota</taxon>
        <taxon>Metazoa</taxon>
        <taxon>Ecdysozoa</taxon>
        <taxon>Nematoda</taxon>
        <taxon>Chromadorea</taxon>
        <taxon>Rhabditida</taxon>
        <taxon>Rhabditina</taxon>
        <taxon>Rhabditomorpha</taxon>
        <taxon>Strongyloidea</taxon>
        <taxon>Trichostrongylidae</taxon>
        <taxon>Haemonchus</taxon>
    </lineage>
</organism>
<dbReference type="WBParaSite" id="HPLM_0001549001-mRNA-1">
    <property type="protein sequence ID" value="HPLM_0001549001-mRNA-1"/>
    <property type="gene ID" value="HPLM_0001549001"/>
</dbReference>
<keyword evidence="2" id="KW-1185">Reference proteome</keyword>
<proteinExistence type="predicted"/>
<evidence type="ECO:0000313" key="2">
    <source>
        <dbReference type="Proteomes" id="UP000268014"/>
    </source>
</evidence>
<reference evidence="1 2" key="2">
    <citation type="submission" date="2018-11" db="EMBL/GenBank/DDBJ databases">
        <authorList>
            <consortium name="Pathogen Informatics"/>
        </authorList>
    </citation>
    <scope>NUCLEOTIDE SEQUENCE [LARGE SCALE GENOMIC DNA]</scope>
    <source>
        <strain evidence="1 2">MHpl1</strain>
    </source>
</reference>
<accession>A0A0N4WUY9</accession>
<sequence length="234" mass="26747">MVKNQRRNQKKVSSKDSCLDAPADVISAELPRGQEHQLELDKISAADLLRTIIERNKDPLLEPLLIALSDKIPREFTESINSEKKARSIVVYGLEEARTELRPSERQKDLEEKVTKVLDALKVECRPCEVYRMGKPDPKRPRLVKVVLPASSHWRTALANAHLLRNAGFPSVFIRKSMTLEERQRDFMLRQLARDRNKGLSSKEWVVYKDQLVHIKSLPRNSSGNLAAGRVLSH</sequence>
<reference evidence="3" key="1">
    <citation type="submission" date="2017-02" db="UniProtKB">
        <authorList>
            <consortium name="WormBaseParasite"/>
        </authorList>
    </citation>
    <scope>IDENTIFICATION</scope>
</reference>
<protein>
    <submittedName>
        <fullName evidence="1 3">Uncharacterized protein</fullName>
    </submittedName>
</protein>
<evidence type="ECO:0000313" key="3">
    <source>
        <dbReference type="WBParaSite" id="HPLM_0001549001-mRNA-1"/>
    </source>
</evidence>
<dbReference type="Proteomes" id="UP000268014">
    <property type="component" value="Unassembled WGS sequence"/>
</dbReference>
<dbReference type="AlphaFoldDB" id="A0A0N4WUY9"/>
<dbReference type="STRING" id="6290.A0A0N4WUY9"/>
<dbReference type="OrthoDB" id="5828215at2759"/>
<dbReference type="OMA" id="QECRARN"/>
<gene>
    <name evidence="1" type="ORF">HPLM_LOCUS15482</name>
</gene>